<evidence type="ECO:0000313" key="1">
    <source>
        <dbReference type="EMBL" id="KAF9439588.1"/>
    </source>
</evidence>
<reference evidence="1" key="1">
    <citation type="submission" date="2020-11" db="EMBL/GenBank/DDBJ databases">
        <authorList>
            <consortium name="DOE Joint Genome Institute"/>
            <person name="Ahrendt S."/>
            <person name="Riley R."/>
            <person name="Andreopoulos W."/>
            <person name="Labutti K."/>
            <person name="Pangilinan J."/>
            <person name="Ruiz-Duenas F.J."/>
            <person name="Barrasa J.M."/>
            <person name="Sanchez-Garcia M."/>
            <person name="Camarero S."/>
            <person name="Miyauchi S."/>
            <person name="Serrano A."/>
            <person name="Linde D."/>
            <person name="Babiker R."/>
            <person name="Drula E."/>
            <person name="Ayuso-Fernandez I."/>
            <person name="Pacheco R."/>
            <person name="Padilla G."/>
            <person name="Ferreira P."/>
            <person name="Barriuso J."/>
            <person name="Kellner H."/>
            <person name="Castanera R."/>
            <person name="Alfaro M."/>
            <person name="Ramirez L."/>
            <person name="Pisabarro A.G."/>
            <person name="Kuo A."/>
            <person name="Tritt A."/>
            <person name="Lipzen A."/>
            <person name="He G."/>
            <person name="Yan M."/>
            <person name="Ng V."/>
            <person name="Cullen D."/>
            <person name="Martin F."/>
            <person name="Rosso M.-N."/>
            <person name="Henrissat B."/>
            <person name="Hibbett D."/>
            <person name="Martinez A.T."/>
            <person name="Grigoriev I.V."/>
        </authorList>
    </citation>
    <scope>NUCLEOTIDE SEQUENCE</scope>
    <source>
        <strain evidence="1">MF-IS2</strain>
    </source>
</reference>
<sequence length="101" mass="11177">MFFTGITPPLHEPTVTTINAPLDPLVEQLQVLYSGQCIQTYWHPNGTVKKVAVLPAIGDLLATQRLLAMLELHCITFALSVLSRNQTLKTWMSTCGGLRLE</sequence>
<dbReference type="Proteomes" id="UP000807342">
    <property type="component" value="Unassembled WGS sequence"/>
</dbReference>
<name>A0A9P5WVZ7_9AGAR</name>
<evidence type="ECO:0000313" key="2">
    <source>
        <dbReference type="Proteomes" id="UP000807342"/>
    </source>
</evidence>
<dbReference type="AlphaFoldDB" id="A0A9P5WVZ7"/>
<protein>
    <submittedName>
        <fullName evidence="1">Uncharacterized protein</fullName>
    </submittedName>
</protein>
<gene>
    <name evidence="1" type="ORF">P691DRAFT_769355</name>
</gene>
<accession>A0A9P5WVZ7</accession>
<comment type="caution">
    <text evidence="1">The sequence shown here is derived from an EMBL/GenBank/DDBJ whole genome shotgun (WGS) entry which is preliminary data.</text>
</comment>
<organism evidence="1 2">
    <name type="scientific">Macrolepiota fuliginosa MF-IS2</name>
    <dbReference type="NCBI Taxonomy" id="1400762"/>
    <lineage>
        <taxon>Eukaryota</taxon>
        <taxon>Fungi</taxon>
        <taxon>Dikarya</taxon>
        <taxon>Basidiomycota</taxon>
        <taxon>Agaricomycotina</taxon>
        <taxon>Agaricomycetes</taxon>
        <taxon>Agaricomycetidae</taxon>
        <taxon>Agaricales</taxon>
        <taxon>Agaricineae</taxon>
        <taxon>Agaricaceae</taxon>
        <taxon>Macrolepiota</taxon>
    </lineage>
</organism>
<proteinExistence type="predicted"/>
<dbReference type="OrthoDB" id="3247418at2759"/>
<dbReference type="EMBL" id="MU153891">
    <property type="protein sequence ID" value="KAF9439588.1"/>
    <property type="molecule type" value="Genomic_DNA"/>
</dbReference>
<keyword evidence="2" id="KW-1185">Reference proteome</keyword>